<reference evidence="1 2" key="1">
    <citation type="submission" date="2019-10" db="EMBL/GenBank/DDBJ databases">
        <authorList>
            <person name="Karimi E."/>
        </authorList>
    </citation>
    <scope>NUCLEOTIDE SEQUENCE [LARGE SCALE GENOMIC DNA]</scope>
    <source>
        <strain evidence="1">Acinetobacter sp. 8BE</strain>
    </source>
</reference>
<gene>
    <name evidence="1" type="ORF">ACI8B_50105</name>
</gene>
<protein>
    <submittedName>
        <fullName evidence="1">Uncharacterized protein</fullName>
    </submittedName>
</protein>
<dbReference type="Proteomes" id="UP000430404">
    <property type="component" value="Unassembled WGS sequence"/>
</dbReference>
<evidence type="ECO:0000313" key="2">
    <source>
        <dbReference type="Proteomes" id="UP000430404"/>
    </source>
</evidence>
<evidence type="ECO:0000313" key="1">
    <source>
        <dbReference type="EMBL" id="VXA57618.1"/>
    </source>
</evidence>
<accession>A0A653K9H0</accession>
<proteinExistence type="predicted"/>
<organism evidence="1 2">
    <name type="scientific">Acinetobacter proteolyticus</name>
    <dbReference type="NCBI Taxonomy" id="1776741"/>
    <lineage>
        <taxon>Bacteria</taxon>
        <taxon>Pseudomonadati</taxon>
        <taxon>Pseudomonadota</taxon>
        <taxon>Gammaproteobacteria</taxon>
        <taxon>Moraxellales</taxon>
        <taxon>Moraxellaceae</taxon>
        <taxon>Acinetobacter</taxon>
    </lineage>
</organism>
<sequence length="63" mass="7340">MNYFNWQCSLIWSKVWVKFLSKAQINVIVPLFSTQPIPHENNDQNMAICTQLESAQPTKPTCR</sequence>
<dbReference type="AlphaFoldDB" id="A0A653K9H0"/>
<name>A0A653K9H0_9GAMM</name>
<dbReference type="EMBL" id="CABWKZ010000045">
    <property type="protein sequence ID" value="VXA57618.1"/>
    <property type="molecule type" value="Genomic_DNA"/>
</dbReference>